<evidence type="ECO:0000256" key="3">
    <source>
        <dbReference type="SAM" id="Phobius"/>
    </source>
</evidence>
<evidence type="ECO:0000313" key="4">
    <source>
        <dbReference type="EMBL" id="KAH7162772.1"/>
    </source>
</evidence>
<keyword evidence="5" id="KW-1185">Reference proteome</keyword>
<reference evidence="4" key="1">
    <citation type="journal article" date="2021" name="Nat. Commun.">
        <title>Genetic determinants of endophytism in the Arabidopsis root mycobiome.</title>
        <authorList>
            <person name="Mesny F."/>
            <person name="Miyauchi S."/>
            <person name="Thiergart T."/>
            <person name="Pickel B."/>
            <person name="Atanasova L."/>
            <person name="Karlsson M."/>
            <person name="Huettel B."/>
            <person name="Barry K.W."/>
            <person name="Haridas S."/>
            <person name="Chen C."/>
            <person name="Bauer D."/>
            <person name="Andreopoulos W."/>
            <person name="Pangilinan J."/>
            <person name="LaButti K."/>
            <person name="Riley R."/>
            <person name="Lipzen A."/>
            <person name="Clum A."/>
            <person name="Drula E."/>
            <person name="Henrissat B."/>
            <person name="Kohler A."/>
            <person name="Grigoriev I.V."/>
            <person name="Martin F.M."/>
            <person name="Hacquard S."/>
        </authorList>
    </citation>
    <scope>NUCLEOTIDE SEQUENCE</scope>
    <source>
        <strain evidence="4">MPI-CAGE-AT-0021</strain>
    </source>
</reference>
<dbReference type="AlphaFoldDB" id="A0A9P9JIG0"/>
<feature type="region of interest" description="Disordered" evidence="2">
    <location>
        <begin position="28"/>
        <end position="203"/>
    </location>
</feature>
<dbReference type="OrthoDB" id="5419542at2759"/>
<evidence type="ECO:0000256" key="1">
    <source>
        <dbReference type="SAM" id="Coils"/>
    </source>
</evidence>
<gene>
    <name evidence="4" type="ORF">B0J13DRAFT_536925</name>
</gene>
<protein>
    <submittedName>
        <fullName evidence="4">Uncharacterized protein</fullName>
    </submittedName>
</protein>
<comment type="caution">
    <text evidence="4">The sequence shown here is derived from an EMBL/GenBank/DDBJ whole genome shotgun (WGS) entry which is preliminary data.</text>
</comment>
<keyword evidence="3" id="KW-1133">Transmembrane helix</keyword>
<evidence type="ECO:0000256" key="2">
    <source>
        <dbReference type="SAM" id="MobiDB-lite"/>
    </source>
</evidence>
<evidence type="ECO:0000313" key="5">
    <source>
        <dbReference type="Proteomes" id="UP000717696"/>
    </source>
</evidence>
<feature type="compositionally biased region" description="Basic residues" evidence="2">
    <location>
        <begin position="89"/>
        <end position="98"/>
    </location>
</feature>
<feature type="compositionally biased region" description="Basic and acidic residues" evidence="2">
    <location>
        <begin position="183"/>
        <end position="203"/>
    </location>
</feature>
<dbReference type="Proteomes" id="UP000717696">
    <property type="component" value="Unassembled WGS sequence"/>
</dbReference>
<feature type="compositionally biased region" description="Basic and acidic residues" evidence="2">
    <location>
        <begin position="114"/>
        <end position="125"/>
    </location>
</feature>
<accession>A0A9P9JIG0</accession>
<keyword evidence="3" id="KW-0812">Transmembrane</keyword>
<keyword evidence="1" id="KW-0175">Coiled coil</keyword>
<sequence length="415" mass="47452">MQRIALLTLDYPRLRPPPLASHCLRLQGRASHQSTNKNQGPSTRYPNGQRNPTHGVVNRANRNIHSPDALRPPTMSFSPRHSIDEVRRTKSGNRHQLKRSITELASPVKLSRQQRKDRDRSDDRPPQAISANPFIWSRTSVDMPRSEGVTPVISPDQSRRPSVMLQREEENRAQNPAPPSEPKVNKEERLQEEREKASSQVEGLKKSLADLSTFSTSASRRLDDTYYAVLEKMSTLQHTVAALKDLAETSRNIHHDFDKDSKEIEEDITLQIASMGQFEEQEASIQSLQTRIQDGRAKIRSLSDRVEVVRRRVEGWEGLDKVSQEKTRRRFRVIWICMSAVTLAMVVVYFFGVQYAPPSSAFMHTETRMAESIIESRKEAGHTDVPIEMHEDDDGTYLRKRTADGGERLRVFDEL</sequence>
<organism evidence="4 5">
    <name type="scientific">Dactylonectria estremocensis</name>
    <dbReference type="NCBI Taxonomy" id="1079267"/>
    <lineage>
        <taxon>Eukaryota</taxon>
        <taxon>Fungi</taxon>
        <taxon>Dikarya</taxon>
        <taxon>Ascomycota</taxon>
        <taxon>Pezizomycotina</taxon>
        <taxon>Sordariomycetes</taxon>
        <taxon>Hypocreomycetidae</taxon>
        <taxon>Hypocreales</taxon>
        <taxon>Nectriaceae</taxon>
        <taxon>Dactylonectria</taxon>
    </lineage>
</organism>
<feature type="compositionally biased region" description="Polar residues" evidence="2">
    <location>
        <begin position="30"/>
        <end position="52"/>
    </location>
</feature>
<feature type="transmembrane region" description="Helical" evidence="3">
    <location>
        <begin position="333"/>
        <end position="352"/>
    </location>
</feature>
<feature type="coiled-coil region" evidence="1">
    <location>
        <begin position="278"/>
        <end position="305"/>
    </location>
</feature>
<dbReference type="EMBL" id="JAGMUU010000001">
    <property type="protein sequence ID" value="KAH7162772.1"/>
    <property type="molecule type" value="Genomic_DNA"/>
</dbReference>
<name>A0A9P9JIG0_9HYPO</name>
<proteinExistence type="predicted"/>
<keyword evidence="3" id="KW-0472">Membrane</keyword>